<name>A0A8H7RM18_9FUNG</name>
<feature type="compositionally biased region" description="Basic and acidic residues" evidence="1">
    <location>
        <begin position="389"/>
        <end position="399"/>
    </location>
</feature>
<evidence type="ECO:0000256" key="1">
    <source>
        <dbReference type="SAM" id="MobiDB-lite"/>
    </source>
</evidence>
<dbReference type="SUPFAM" id="SSF117281">
    <property type="entry name" value="Kelch motif"/>
    <property type="match status" value="1"/>
</dbReference>
<evidence type="ECO:0000313" key="3">
    <source>
        <dbReference type="EMBL" id="KAG2213040.1"/>
    </source>
</evidence>
<evidence type="ECO:0000313" key="4">
    <source>
        <dbReference type="Proteomes" id="UP000603453"/>
    </source>
</evidence>
<organism evidence="3 4">
    <name type="scientific">Mucor saturninus</name>
    <dbReference type="NCBI Taxonomy" id="64648"/>
    <lineage>
        <taxon>Eukaryota</taxon>
        <taxon>Fungi</taxon>
        <taxon>Fungi incertae sedis</taxon>
        <taxon>Mucoromycota</taxon>
        <taxon>Mucoromycotina</taxon>
        <taxon>Mucoromycetes</taxon>
        <taxon>Mucorales</taxon>
        <taxon>Mucorineae</taxon>
        <taxon>Mucoraceae</taxon>
        <taxon>Mucor</taxon>
    </lineage>
</organism>
<dbReference type="Gene3D" id="2.120.10.80">
    <property type="entry name" value="Kelch-type beta propeller"/>
    <property type="match status" value="1"/>
</dbReference>
<protein>
    <recommendedName>
        <fullName evidence="5">Kelch repeat protein</fullName>
    </recommendedName>
</protein>
<keyword evidence="2" id="KW-1133">Transmembrane helix</keyword>
<dbReference type="InterPro" id="IPR015915">
    <property type="entry name" value="Kelch-typ_b-propeller"/>
</dbReference>
<keyword evidence="2" id="KW-0472">Membrane</keyword>
<gene>
    <name evidence="3" type="ORF">INT47_011189</name>
</gene>
<evidence type="ECO:0000256" key="2">
    <source>
        <dbReference type="SAM" id="Phobius"/>
    </source>
</evidence>
<reference evidence="3" key="1">
    <citation type="submission" date="2020-12" db="EMBL/GenBank/DDBJ databases">
        <title>Metabolic potential, ecology and presence of endohyphal bacteria is reflected in genomic diversity of Mucoromycotina.</title>
        <authorList>
            <person name="Muszewska A."/>
            <person name="Okrasinska A."/>
            <person name="Steczkiewicz K."/>
            <person name="Drgas O."/>
            <person name="Orlowska M."/>
            <person name="Perlinska-Lenart U."/>
            <person name="Aleksandrzak-Piekarczyk T."/>
            <person name="Szatraj K."/>
            <person name="Zielenkiewicz U."/>
            <person name="Pilsyk S."/>
            <person name="Malc E."/>
            <person name="Mieczkowski P."/>
            <person name="Kruszewska J.S."/>
            <person name="Biernat P."/>
            <person name="Pawlowska J."/>
        </authorList>
    </citation>
    <scope>NUCLEOTIDE SEQUENCE</scope>
    <source>
        <strain evidence="3">WA0000017839</strain>
    </source>
</reference>
<comment type="caution">
    <text evidence="3">The sequence shown here is derived from an EMBL/GenBank/DDBJ whole genome shotgun (WGS) entry which is preliminary data.</text>
</comment>
<dbReference type="Proteomes" id="UP000603453">
    <property type="component" value="Unassembled WGS sequence"/>
</dbReference>
<accession>A0A8H7RM18</accession>
<sequence length="425" mass="48012">MNILDIIKYNGSTAKDFSTQWEMITDDVTTVNLEPRRFTQNIQYPDGESMLISGGLSSTNLPLKDPTVVFNGKTRSWSHFDHYEEYPYGIRQIYHAASVYVPGQGVGFFGGMGGTGTNVSARYIYQGDSLPEMGSPNESNQYIGYTNLTFFNRDNKDQPWSAFPTQIYSPGFTKHQQAIFNPKTDTILFFGGSYLSQYNLTDETMYTLEKVMVFHMQIGYWDHQELLGIPPSPRIVTSINSNRNHILLYGGHITYNDIDTLVSDYCFTLDLDIYQWTRHNLQADSEVPMFRTQHSDKYTTPYIAPEESISNPQNSEPKPERKLSSGAIIGISVGCTAMGCISIAALLLWIHKKRSKHQMELMEVDWDEIDQNYVGTPLEPSNNSSAGPEKPDVFRDSKSETQVPGSIEDTSAESKTYSIQKPDAF</sequence>
<feature type="region of interest" description="Disordered" evidence="1">
    <location>
        <begin position="302"/>
        <end position="321"/>
    </location>
</feature>
<keyword evidence="4" id="KW-1185">Reference proteome</keyword>
<dbReference type="OrthoDB" id="10251809at2759"/>
<dbReference type="EMBL" id="JAEPRD010000004">
    <property type="protein sequence ID" value="KAG2213040.1"/>
    <property type="molecule type" value="Genomic_DNA"/>
</dbReference>
<proteinExistence type="predicted"/>
<evidence type="ECO:0008006" key="5">
    <source>
        <dbReference type="Google" id="ProtNLM"/>
    </source>
</evidence>
<dbReference type="AlphaFoldDB" id="A0A8H7RM18"/>
<keyword evidence="2" id="KW-0812">Transmembrane</keyword>
<feature type="transmembrane region" description="Helical" evidence="2">
    <location>
        <begin position="327"/>
        <end position="350"/>
    </location>
</feature>
<feature type="region of interest" description="Disordered" evidence="1">
    <location>
        <begin position="373"/>
        <end position="425"/>
    </location>
</feature>